<keyword evidence="2" id="KW-1185">Reference proteome</keyword>
<evidence type="ECO:0000313" key="1">
    <source>
        <dbReference type="EMBL" id="TWR27860.1"/>
    </source>
</evidence>
<evidence type="ECO:0000313" key="2">
    <source>
        <dbReference type="Proteomes" id="UP000318010"/>
    </source>
</evidence>
<protein>
    <submittedName>
        <fullName evidence="1">Uncharacterized protein</fullName>
    </submittedName>
</protein>
<dbReference type="OrthoDB" id="8079725at2"/>
<name>A0A563U946_9SPHI</name>
<sequence length="140" mass="16659">MKYTELNVNWDADPNAPEERIFINGDTVLIEFYLNYFIYTQFNEGDWGRLIFTGCHKYSTHGTNDEGYYMGQHRYKYTELPWGGFYELDTDWTIDFAPKAIILSPIDSHKPLNHYIFFFKDNSFECVAADFEIEFIRAEK</sequence>
<gene>
    <name evidence="1" type="ORF">FPZ42_01210</name>
</gene>
<dbReference type="AlphaFoldDB" id="A0A563U946"/>
<proteinExistence type="predicted"/>
<accession>A0A563U946</accession>
<comment type="caution">
    <text evidence="1">The sequence shown here is derived from an EMBL/GenBank/DDBJ whole genome shotgun (WGS) entry which is preliminary data.</text>
</comment>
<organism evidence="1 2">
    <name type="scientific">Mucilaginibacter achroorhodeus</name>
    <dbReference type="NCBI Taxonomy" id="2599294"/>
    <lineage>
        <taxon>Bacteria</taxon>
        <taxon>Pseudomonadati</taxon>
        <taxon>Bacteroidota</taxon>
        <taxon>Sphingobacteriia</taxon>
        <taxon>Sphingobacteriales</taxon>
        <taxon>Sphingobacteriaceae</taxon>
        <taxon>Mucilaginibacter</taxon>
    </lineage>
</organism>
<dbReference type="Proteomes" id="UP000318010">
    <property type="component" value="Unassembled WGS sequence"/>
</dbReference>
<dbReference type="RefSeq" id="WP_146268674.1">
    <property type="nucleotide sequence ID" value="NZ_VOEI01000001.1"/>
</dbReference>
<dbReference type="EMBL" id="VOEI01000001">
    <property type="protein sequence ID" value="TWR27860.1"/>
    <property type="molecule type" value="Genomic_DNA"/>
</dbReference>
<reference evidence="1 2" key="1">
    <citation type="submission" date="2019-07" db="EMBL/GenBank/DDBJ databases">
        <authorList>
            <person name="Kim J."/>
        </authorList>
    </citation>
    <scope>NUCLEOTIDE SEQUENCE [LARGE SCALE GENOMIC DNA]</scope>
    <source>
        <strain evidence="1 2">MJ1a</strain>
    </source>
</reference>